<evidence type="ECO:0000313" key="4">
    <source>
        <dbReference type="Proteomes" id="UP000830729"/>
    </source>
</evidence>
<feature type="region of interest" description="Disordered" evidence="1">
    <location>
        <begin position="1"/>
        <end position="48"/>
    </location>
</feature>
<dbReference type="SUPFAM" id="SSF103473">
    <property type="entry name" value="MFS general substrate transporter"/>
    <property type="match status" value="1"/>
</dbReference>
<keyword evidence="4" id="KW-1185">Reference proteome</keyword>
<keyword evidence="2" id="KW-0812">Transmembrane</keyword>
<geneLocation type="plasmid" evidence="3 4">
    <name>unnamed2</name>
</geneLocation>
<keyword evidence="2" id="KW-0472">Membrane</keyword>
<protein>
    <recommendedName>
        <fullName evidence="5">MFS transporter</fullName>
    </recommendedName>
</protein>
<evidence type="ECO:0000313" key="3">
    <source>
        <dbReference type="EMBL" id="UPV76744.1"/>
    </source>
</evidence>
<feature type="transmembrane region" description="Helical" evidence="2">
    <location>
        <begin position="63"/>
        <end position="88"/>
    </location>
</feature>
<sequence length="177" mass="19489">MTDENTTPERFRDGTAAEEAATDGTAQEADTDQTATDQEAVEDPSDQHVAEEDNRLLARVPEWVVTLGAGSLFTATLITFVGTVFLWYSVSQGRFYGFEPYKVVLLAVQFTGVTLFQALGVRWGRRRIRWMWVMLSAIAGALTFVALPFSAIALAGVGLGKYHFTFDTPSSVIRGER</sequence>
<evidence type="ECO:0000256" key="1">
    <source>
        <dbReference type="SAM" id="MobiDB-lite"/>
    </source>
</evidence>
<dbReference type="EMBL" id="CP096661">
    <property type="protein sequence ID" value="UPV76744.1"/>
    <property type="molecule type" value="Genomic_DNA"/>
</dbReference>
<dbReference type="Proteomes" id="UP000830729">
    <property type="component" value="Plasmid unnamed2"/>
</dbReference>
<dbReference type="GeneID" id="72187804"/>
<evidence type="ECO:0008006" key="5">
    <source>
        <dbReference type="Google" id="ProtNLM"/>
    </source>
</evidence>
<organism evidence="3 4">
    <name type="scientific">Halorussus limi</name>
    <dbReference type="NCBI Taxonomy" id="2938695"/>
    <lineage>
        <taxon>Archaea</taxon>
        <taxon>Methanobacteriati</taxon>
        <taxon>Methanobacteriota</taxon>
        <taxon>Stenosarchaea group</taxon>
        <taxon>Halobacteria</taxon>
        <taxon>Halobacteriales</taxon>
        <taxon>Haladaptataceae</taxon>
        <taxon>Halorussus</taxon>
    </lineage>
</organism>
<accession>A0A8U0I228</accession>
<evidence type="ECO:0000256" key="2">
    <source>
        <dbReference type="SAM" id="Phobius"/>
    </source>
</evidence>
<keyword evidence="2" id="KW-1133">Transmembrane helix</keyword>
<reference evidence="3 4" key="1">
    <citation type="submission" date="2022-04" db="EMBL/GenBank/DDBJ databases">
        <title>Diverse halophilic archaea isolated from saline environments.</title>
        <authorList>
            <person name="Cui H.-L."/>
        </authorList>
    </citation>
    <scope>NUCLEOTIDE SEQUENCE [LARGE SCALE GENOMIC DNA]</scope>
    <source>
        <strain evidence="3 4">XZYJT49</strain>
        <plasmid evidence="3 4">unnamed2</plasmid>
    </source>
</reference>
<name>A0A8U0I228_9EURY</name>
<dbReference type="KEGG" id="halx:M0R89_21355"/>
<proteinExistence type="predicted"/>
<feature type="transmembrane region" description="Helical" evidence="2">
    <location>
        <begin position="132"/>
        <end position="159"/>
    </location>
</feature>
<dbReference type="AlphaFoldDB" id="A0A8U0I228"/>
<feature type="compositionally biased region" description="Low complexity" evidence="1">
    <location>
        <begin position="17"/>
        <end position="38"/>
    </location>
</feature>
<keyword evidence="3" id="KW-0614">Plasmid</keyword>
<dbReference type="RefSeq" id="WP_248652777.1">
    <property type="nucleotide sequence ID" value="NZ_CP096661.1"/>
</dbReference>
<gene>
    <name evidence="3" type="ORF">M0R89_21355</name>
</gene>
<dbReference type="InterPro" id="IPR036259">
    <property type="entry name" value="MFS_trans_sf"/>
</dbReference>
<feature type="transmembrane region" description="Helical" evidence="2">
    <location>
        <begin position="100"/>
        <end position="120"/>
    </location>
</feature>